<dbReference type="EMBL" id="ABED02000029">
    <property type="protein sequence ID" value="EDP19695.1"/>
    <property type="molecule type" value="Genomic_DNA"/>
</dbReference>
<accession>A8SEL2</accession>
<keyword evidence="1" id="KW-0812">Transmembrane</keyword>
<keyword evidence="1" id="KW-1133">Transmembrane helix</keyword>
<reference evidence="2 3" key="2">
    <citation type="submission" date="2007-09" db="EMBL/GenBank/DDBJ databases">
        <authorList>
            <person name="Fulton L."/>
            <person name="Clifton S."/>
            <person name="Fulton B."/>
            <person name="Xu J."/>
            <person name="Minx P."/>
            <person name="Pepin K.H."/>
            <person name="Johnson M."/>
            <person name="Thiruvilangam P."/>
            <person name="Bhonagiri V."/>
            <person name="Nash W.E."/>
            <person name="Mardis E.R."/>
            <person name="Wilson R.K."/>
        </authorList>
    </citation>
    <scope>NUCLEOTIDE SEQUENCE [LARGE SCALE GENOMIC DNA]</scope>
    <source>
        <strain evidence="2 3">M21/2</strain>
    </source>
</reference>
<comment type="caution">
    <text evidence="2">The sequence shown here is derived from an EMBL/GenBank/DDBJ whole genome shotgun (WGS) entry which is preliminary data.</text>
</comment>
<sequence>MLYQPLGIDAGGSGCNAAFPFDKGVLMMKKMNYPADYAVLSNEEMTYTTGGGAVDDAASLATTAATVVGAVVLASSYIWGIKQARTWLQQDGNKDGNFFTVMGRATDALAADMGKSAGNFVRDAVSTIMVVALAPLSAILLVVR</sequence>
<evidence type="ECO:0000313" key="2">
    <source>
        <dbReference type="EMBL" id="EDP19695.1"/>
    </source>
</evidence>
<feature type="transmembrane region" description="Helical" evidence="1">
    <location>
        <begin position="124"/>
        <end position="143"/>
    </location>
</feature>
<organism evidence="2 3">
    <name type="scientific">Faecalibacterium prausnitzii M21/2</name>
    <dbReference type="NCBI Taxonomy" id="411485"/>
    <lineage>
        <taxon>Bacteria</taxon>
        <taxon>Bacillati</taxon>
        <taxon>Bacillota</taxon>
        <taxon>Clostridia</taxon>
        <taxon>Eubacteriales</taxon>
        <taxon>Oscillospiraceae</taxon>
        <taxon>Faecalibacterium</taxon>
    </lineage>
</organism>
<dbReference type="HOGENOM" id="CLU_2081307_0_0_9"/>
<dbReference type="AlphaFoldDB" id="A8SEL2"/>
<evidence type="ECO:0000256" key="1">
    <source>
        <dbReference type="SAM" id="Phobius"/>
    </source>
</evidence>
<feature type="transmembrane region" description="Helical" evidence="1">
    <location>
        <begin position="57"/>
        <end position="79"/>
    </location>
</feature>
<proteinExistence type="predicted"/>
<evidence type="ECO:0000313" key="3">
    <source>
        <dbReference type="Proteomes" id="UP000005945"/>
    </source>
</evidence>
<dbReference type="Proteomes" id="UP000005945">
    <property type="component" value="Unassembled WGS sequence"/>
</dbReference>
<keyword evidence="1" id="KW-0472">Membrane</keyword>
<reference evidence="2 3" key="1">
    <citation type="submission" date="2007-09" db="EMBL/GenBank/DDBJ databases">
        <title>Draft genome sequence of Faecalibacterium prausnitzii M21/2.</title>
        <authorList>
            <person name="Sudarsanam P."/>
            <person name="Ley R."/>
            <person name="Guruge J."/>
            <person name="Turnbaugh P.J."/>
            <person name="Mahowald M."/>
            <person name="Liep D."/>
            <person name="Gordon J."/>
        </authorList>
    </citation>
    <scope>NUCLEOTIDE SEQUENCE [LARGE SCALE GENOMIC DNA]</scope>
    <source>
        <strain evidence="2 3">M21/2</strain>
    </source>
</reference>
<protein>
    <submittedName>
        <fullName evidence="2">Uncharacterized protein</fullName>
    </submittedName>
</protein>
<gene>
    <name evidence="2" type="ORF">FAEPRAM212_02474</name>
</gene>
<name>A8SEL2_9FIRM</name>